<dbReference type="PANTHER" id="PTHR15736">
    <property type="entry name" value="PROTEIN FAM131B-RELATED"/>
    <property type="match status" value="1"/>
</dbReference>
<organism evidence="3 4">
    <name type="scientific">Synaphobranchus kaupii</name>
    <name type="common">Kaup's arrowtooth eel</name>
    <dbReference type="NCBI Taxonomy" id="118154"/>
    <lineage>
        <taxon>Eukaryota</taxon>
        <taxon>Metazoa</taxon>
        <taxon>Chordata</taxon>
        <taxon>Craniata</taxon>
        <taxon>Vertebrata</taxon>
        <taxon>Euteleostomi</taxon>
        <taxon>Actinopterygii</taxon>
        <taxon>Neopterygii</taxon>
        <taxon>Teleostei</taxon>
        <taxon>Anguilliformes</taxon>
        <taxon>Synaphobranchidae</taxon>
        <taxon>Synaphobranchus</taxon>
    </lineage>
</organism>
<evidence type="ECO:0000256" key="2">
    <source>
        <dbReference type="SAM" id="MobiDB-lite"/>
    </source>
</evidence>
<evidence type="ECO:0008006" key="5">
    <source>
        <dbReference type="Google" id="ProtNLM"/>
    </source>
</evidence>
<name>A0A9Q1J0I4_SYNKA</name>
<feature type="compositionally biased region" description="Polar residues" evidence="2">
    <location>
        <begin position="1"/>
        <end position="20"/>
    </location>
</feature>
<keyword evidence="4" id="KW-1185">Reference proteome</keyword>
<sequence length="450" mass="50335">MKSIRNGSNERVSKPSNTGRVQVPRGKRRQQKEELAVERQPQIRQTKPHGDNQQVTSTTPPLPPSLPALPRHRLFTMGTCLCKGHKEYLQSAPNLSAPVLQSSTEGGYQPSDKAFSGKRRDSRYGIGELATSSLMGLVATVKEHITKPTAMAQGRVAHLIEWKGWSSGGGAGGDWRREGRGWGGAGAELQEDEQLYSHLAEEIKAARFAAGVAEQFALAEASMSVWSPREQHHEPNGTYAPLQDLFFSRILLDEERKNTILRRNSRKPGTGCSKPELDWQVRNVSFPNRNWTGQELDREVHTGIWVWNSFVPNRNWTGLELDRKVHTGTRVWNGFVPNRNWTGLELDREVHTGTRVWNGFVPNRNWTGLELDWTGTGPGGPHWNRGLERICSKPELDWTGTGPGGPHWNKGLERICSKPELDWTGRCEAHTWTGTCWGAAHYGRTGTGPD</sequence>
<comment type="similarity">
    <text evidence="1">Belongs to the FAM131 family.</text>
</comment>
<accession>A0A9Q1J0I4</accession>
<reference evidence="3" key="1">
    <citation type="journal article" date="2023" name="Science">
        <title>Genome structures resolve the early diversification of teleost fishes.</title>
        <authorList>
            <person name="Parey E."/>
            <person name="Louis A."/>
            <person name="Montfort J."/>
            <person name="Bouchez O."/>
            <person name="Roques C."/>
            <person name="Iampietro C."/>
            <person name="Lluch J."/>
            <person name="Castinel A."/>
            <person name="Donnadieu C."/>
            <person name="Desvignes T."/>
            <person name="Floi Bucao C."/>
            <person name="Jouanno E."/>
            <person name="Wen M."/>
            <person name="Mejri S."/>
            <person name="Dirks R."/>
            <person name="Jansen H."/>
            <person name="Henkel C."/>
            <person name="Chen W.J."/>
            <person name="Zahm M."/>
            <person name="Cabau C."/>
            <person name="Klopp C."/>
            <person name="Thompson A.W."/>
            <person name="Robinson-Rechavi M."/>
            <person name="Braasch I."/>
            <person name="Lecointre G."/>
            <person name="Bobe J."/>
            <person name="Postlethwait J.H."/>
            <person name="Berthelot C."/>
            <person name="Roest Crollius H."/>
            <person name="Guiguen Y."/>
        </authorList>
    </citation>
    <scope>NUCLEOTIDE SEQUENCE</scope>
    <source>
        <strain evidence="3">WJC10195</strain>
    </source>
</reference>
<dbReference type="Pfam" id="PF15010">
    <property type="entry name" value="FAM131"/>
    <property type="match status" value="1"/>
</dbReference>
<dbReference type="InterPro" id="IPR026782">
    <property type="entry name" value="FAM131"/>
</dbReference>
<evidence type="ECO:0000256" key="1">
    <source>
        <dbReference type="ARBA" id="ARBA00010635"/>
    </source>
</evidence>
<feature type="region of interest" description="Disordered" evidence="2">
    <location>
        <begin position="1"/>
        <end position="70"/>
    </location>
</feature>
<evidence type="ECO:0000313" key="3">
    <source>
        <dbReference type="EMBL" id="KAJ8360738.1"/>
    </source>
</evidence>
<gene>
    <name evidence="3" type="ORF">SKAU_G00172630</name>
</gene>
<dbReference type="AlphaFoldDB" id="A0A9Q1J0I4"/>
<feature type="region of interest" description="Disordered" evidence="2">
    <location>
        <begin position="100"/>
        <end position="119"/>
    </location>
</feature>
<dbReference type="PANTHER" id="PTHR15736:SF2">
    <property type="entry name" value="PROTEIN FAM131C"/>
    <property type="match status" value="1"/>
</dbReference>
<dbReference type="OrthoDB" id="8881031at2759"/>
<dbReference type="EMBL" id="JAINUF010000005">
    <property type="protein sequence ID" value="KAJ8360738.1"/>
    <property type="molecule type" value="Genomic_DNA"/>
</dbReference>
<dbReference type="Proteomes" id="UP001152622">
    <property type="component" value="Chromosome 5"/>
</dbReference>
<evidence type="ECO:0000313" key="4">
    <source>
        <dbReference type="Proteomes" id="UP001152622"/>
    </source>
</evidence>
<protein>
    <recommendedName>
        <fullName evidence="5">Protein FAM131C</fullName>
    </recommendedName>
</protein>
<comment type="caution">
    <text evidence="3">The sequence shown here is derived from an EMBL/GenBank/DDBJ whole genome shotgun (WGS) entry which is preliminary data.</text>
</comment>
<proteinExistence type="inferred from homology"/>